<dbReference type="PANTHER" id="PTHR43798:SF33">
    <property type="entry name" value="HYDROLASE, PUTATIVE (AFU_ORTHOLOGUE AFUA_2G14860)-RELATED"/>
    <property type="match status" value="1"/>
</dbReference>
<evidence type="ECO:0000313" key="2">
    <source>
        <dbReference type="EMBL" id="UFZ02264.1"/>
    </source>
</evidence>
<gene>
    <name evidence="2" type="ORF">LQG66_23560</name>
</gene>
<accession>A0ABY3R5I2</accession>
<keyword evidence="3" id="KW-1185">Reference proteome</keyword>
<evidence type="ECO:0000259" key="1">
    <source>
        <dbReference type="Pfam" id="PF00561"/>
    </source>
</evidence>
<dbReference type="Gene3D" id="3.40.50.1820">
    <property type="entry name" value="alpha/beta hydrolase"/>
    <property type="match status" value="1"/>
</dbReference>
<protein>
    <submittedName>
        <fullName evidence="2">Alpha/beta hydrolase</fullName>
    </submittedName>
</protein>
<sequence length="254" mass="26510">MNAYWLSTASANIAYREMPGSGPAVVYIHGLGCASSAEYEGIAASPVLAGRRAILVDLLGSGLSDRPASFSYSIEDHARSVAELLCDVVPGSINLFGHSMGGAVAIVLAEILGTKVERVALSEPNIDPGGGVFSKRVAAMSESDYVARGHFDLVEASKAQGNAVWATSLAQSAAFAVHREAVSLIKGSTPTWRRTLYGLKMPRTVIVGERSLPHLDIGDLSHHGISVTVVAEAGHSLAIENPDGLASALHRALT</sequence>
<reference evidence="2" key="1">
    <citation type="journal article" date="2024" name="Antonie Van Leeuwenhoek">
        <title>Bradyrhizobium ontarionense sp. nov., a novel bacterial symbiont isolated from Aeschynomene indica (Indian jointvetch), harbours photosynthesis, nitrogen fixation and nitrous oxide (N2O) reductase genes.</title>
        <authorList>
            <person name="Bromfield E.S.P."/>
            <person name="Cloutier S."/>
        </authorList>
    </citation>
    <scope>NUCLEOTIDE SEQUENCE</scope>
    <source>
        <strain evidence="2">A19</strain>
    </source>
</reference>
<dbReference type="GO" id="GO:0016787">
    <property type="term" value="F:hydrolase activity"/>
    <property type="evidence" value="ECO:0007669"/>
    <property type="project" value="UniProtKB-KW"/>
</dbReference>
<name>A0ABY3R5I2_9BRAD</name>
<dbReference type="PRINTS" id="PR00111">
    <property type="entry name" value="ABHYDROLASE"/>
</dbReference>
<organism evidence="2 3">
    <name type="scientific">Bradyrhizobium ontarionense</name>
    <dbReference type="NCBI Taxonomy" id="2898149"/>
    <lineage>
        <taxon>Bacteria</taxon>
        <taxon>Pseudomonadati</taxon>
        <taxon>Pseudomonadota</taxon>
        <taxon>Alphaproteobacteria</taxon>
        <taxon>Hyphomicrobiales</taxon>
        <taxon>Nitrobacteraceae</taxon>
        <taxon>Bradyrhizobium</taxon>
    </lineage>
</organism>
<dbReference type="InterPro" id="IPR029058">
    <property type="entry name" value="AB_hydrolase_fold"/>
</dbReference>
<feature type="domain" description="AB hydrolase-1" evidence="1">
    <location>
        <begin position="23"/>
        <end position="128"/>
    </location>
</feature>
<dbReference type="PANTHER" id="PTHR43798">
    <property type="entry name" value="MONOACYLGLYCEROL LIPASE"/>
    <property type="match status" value="1"/>
</dbReference>
<proteinExistence type="predicted"/>
<evidence type="ECO:0000313" key="3">
    <source>
        <dbReference type="Proteomes" id="UP001431010"/>
    </source>
</evidence>
<dbReference type="Proteomes" id="UP001431010">
    <property type="component" value="Chromosome"/>
</dbReference>
<dbReference type="EMBL" id="CP088156">
    <property type="protein sequence ID" value="UFZ02264.1"/>
    <property type="molecule type" value="Genomic_DNA"/>
</dbReference>
<dbReference type="InterPro" id="IPR050266">
    <property type="entry name" value="AB_hydrolase_sf"/>
</dbReference>
<dbReference type="Pfam" id="PF00561">
    <property type="entry name" value="Abhydrolase_1"/>
    <property type="match status" value="1"/>
</dbReference>
<dbReference type="RefSeq" id="WP_231318054.1">
    <property type="nucleotide sequence ID" value="NZ_CP088156.1"/>
</dbReference>
<dbReference type="SUPFAM" id="SSF53474">
    <property type="entry name" value="alpha/beta-Hydrolases"/>
    <property type="match status" value="1"/>
</dbReference>
<dbReference type="InterPro" id="IPR000073">
    <property type="entry name" value="AB_hydrolase_1"/>
</dbReference>
<keyword evidence="2" id="KW-0378">Hydrolase</keyword>